<feature type="domain" description="RRM" evidence="4">
    <location>
        <begin position="243"/>
        <end position="321"/>
    </location>
</feature>
<evidence type="ECO:0000313" key="6">
    <source>
        <dbReference type="RefSeq" id="XP_022741119.1"/>
    </source>
</evidence>
<reference evidence="6" key="1">
    <citation type="submission" date="2025-08" db="UniProtKB">
        <authorList>
            <consortium name="RefSeq"/>
        </authorList>
    </citation>
    <scope>IDENTIFICATION</scope>
    <source>
        <tissue evidence="6">Fruit stalk</tissue>
    </source>
</reference>
<evidence type="ECO:0000259" key="4">
    <source>
        <dbReference type="PROSITE" id="PS50102"/>
    </source>
</evidence>
<dbReference type="PANTHER" id="PTHR10501">
    <property type="entry name" value="U1 SMALL NUCLEAR RIBONUCLEOPROTEIN A/U2 SMALL NUCLEAR RIBONUCLEOPROTEIN B"/>
    <property type="match status" value="1"/>
</dbReference>
<dbReference type="SMART" id="SM00360">
    <property type="entry name" value="RRM"/>
    <property type="match status" value="2"/>
</dbReference>
<accession>A0A6P5YKS5</accession>
<dbReference type="FunFam" id="3.30.70.330:FF:000404">
    <property type="entry name" value="RNA-binding protein with multiple splicing"/>
    <property type="match status" value="1"/>
</dbReference>
<feature type="region of interest" description="Disordered" evidence="3">
    <location>
        <begin position="166"/>
        <end position="200"/>
    </location>
</feature>
<feature type="compositionally biased region" description="Polar residues" evidence="3">
    <location>
        <begin position="179"/>
        <end position="193"/>
    </location>
</feature>
<dbReference type="GO" id="GO:0003723">
    <property type="term" value="F:RNA binding"/>
    <property type="evidence" value="ECO:0007669"/>
    <property type="project" value="UniProtKB-UniRule"/>
</dbReference>
<dbReference type="OrthoDB" id="431169at2759"/>
<keyword evidence="5" id="KW-1185">Reference proteome</keyword>
<dbReference type="InterPro" id="IPR012677">
    <property type="entry name" value="Nucleotide-bd_a/b_plait_sf"/>
</dbReference>
<evidence type="ECO:0000256" key="2">
    <source>
        <dbReference type="PROSITE-ProRule" id="PRU00176"/>
    </source>
</evidence>
<dbReference type="PROSITE" id="PS50102">
    <property type="entry name" value="RRM"/>
    <property type="match status" value="2"/>
</dbReference>
<feature type="compositionally biased region" description="Low complexity" evidence="3">
    <location>
        <begin position="44"/>
        <end position="58"/>
    </location>
</feature>
<dbReference type="InterPro" id="IPR035979">
    <property type="entry name" value="RBD_domain_sf"/>
</dbReference>
<feature type="domain" description="RRM" evidence="4">
    <location>
        <begin position="84"/>
        <end position="165"/>
    </location>
</feature>
<evidence type="ECO:0000313" key="5">
    <source>
        <dbReference type="Proteomes" id="UP000515121"/>
    </source>
</evidence>
<feature type="region of interest" description="Disordered" evidence="3">
    <location>
        <begin position="18"/>
        <end position="66"/>
    </location>
</feature>
<dbReference type="KEGG" id="dzi:111292799"/>
<dbReference type="AlphaFoldDB" id="A0A6P5YKS5"/>
<sequence length="330" mass="35769">MDDMAAYYPPPSGLLPPHYPYYQTPPPPPPPALAPPPPPPPGAAAPQPYHHSYISQQQPPQPPPPFPSYSVPYLAACSSHDSVRTLFVAGLPEDIKPREIYNLFREFPGYESSHLRNPNTSQNFQPFAFAVFSDQQSAIAAMQALNGMVFDLEKGSTLFIDFAKSNSRSKRPRTDDEWTGSNKKSRGSLSKPTTDPAGFGSIHMSGMGNSAYNMIGYPPAQSSANADANAESTAMKSSATPCPTLFVANLGASCTEEELIQVFSRCPGFLKLKIQSTYGAPVAFVDFQDTACSTGAINSLQGTILYSSPAGDGMRLEYAKSRMGMRRKRR</sequence>
<proteinExistence type="predicted"/>
<dbReference type="GeneID" id="111292799"/>
<dbReference type="Pfam" id="PF00076">
    <property type="entry name" value="RRM_1"/>
    <property type="match status" value="2"/>
</dbReference>
<evidence type="ECO:0000256" key="1">
    <source>
        <dbReference type="ARBA" id="ARBA00022884"/>
    </source>
</evidence>
<keyword evidence="1 2" id="KW-0694">RNA-binding</keyword>
<evidence type="ECO:0000256" key="3">
    <source>
        <dbReference type="SAM" id="MobiDB-lite"/>
    </source>
</evidence>
<dbReference type="RefSeq" id="XP_022741119.1">
    <property type="nucleotide sequence ID" value="XM_022885384.1"/>
</dbReference>
<dbReference type="SUPFAM" id="SSF54928">
    <property type="entry name" value="RNA-binding domain, RBD"/>
    <property type="match status" value="1"/>
</dbReference>
<dbReference type="InterPro" id="IPR000504">
    <property type="entry name" value="RRM_dom"/>
</dbReference>
<gene>
    <name evidence="6" type="primary">LOC111292799</name>
</gene>
<dbReference type="FunFam" id="3.30.70.330:FF:000335">
    <property type="entry name" value="RNA-binding protein with multiple splicing 2"/>
    <property type="match status" value="1"/>
</dbReference>
<dbReference type="Gene3D" id="3.30.70.330">
    <property type="match status" value="2"/>
</dbReference>
<feature type="compositionally biased region" description="Pro residues" evidence="3">
    <location>
        <begin position="18"/>
        <end position="43"/>
    </location>
</feature>
<dbReference type="Proteomes" id="UP000515121">
    <property type="component" value="Unplaced"/>
</dbReference>
<organism evidence="5 6">
    <name type="scientific">Durio zibethinus</name>
    <name type="common">Durian</name>
    <dbReference type="NCBI Taxonomy" id="66656"/>
    <lineage>
        <taxon>Eukaryota</taxon>
        <taxon>Viridiplantae</taxon>
        <taxon>Streptophyta</taxon>
        <taxon>Embryophyta</taxon>
        <taxon>Tracheophyta</taxon>
        <taxon>Spermatophyta</taxon>
        <taxon>Magnoliopsida</taxon>
        <taxon>eudicotyledons</taxon>
        <taxon>Gunneridae</taxon>
        <taxon>Pentapetalae</taxon>
        <taxon>rosids</taxon>
        <taxon>malvids</taxon>
        <taxon>Malvales</taxon>
        <taxon>Malvaceae</taxon>
        <taxon>Helicteroideae</taxon>
        <taxon>Durio</taxon>
    </lineage>
</organism>
<name>A0A6P5YKS5_DURZI</name>
<protein>
    <submittedName>
        <fullName evidence="6">Polyadenylate-binding protein RBP45B isoform X1</fullName>
    </submittedName>
</protein>